<organism evidence="1 2">
    <name type="scientific">Hypothenemus hampei</name>
    <name type="common">Coffee berry borer</name>
    <dbReference type="NCBI Taxonomy" id="57062"/>
    <lineage>
        <taxon>Eukaryota</taxon>
        <taxon>Metazoa</taxon>
        <taxon>Ecdysozoa</taxon>
        <taxon>Arthropoda</taxon>
        <taxon>Hexapoda</taxon>
        <taxon>Insecta</taxon>
        <taxon>Pterygota</taxon>
        <taxon>Neoptera</taxon>
        <taxon>Endopterygota</taxon>
        <taxon>Coleoptera</taxon>
        <taxon>Polyphaga</taxon>
        <taxon>Cucujiformia</taxon>
        <taxon>Curculionidae</taxon>
        <taxon>Scolytinae</taxon>
        <taxon>Hypothenemus</taxon>
    </lineage>
</organism>
<name>A0ABD1EG77_HYPHA</name>
<dbReference type="PANTHER" id="PTHR35450">
    <property type="entry name" value="REVERSE TRANSCRIPTASE DOMAIN-CONTAINING PROTEIN"/>
    <property type="match status" value="1"/>
</dbReference>
<dbReference type="EMBL" id="JBDJPC010000007">
    <property type="protein sequence ID" value="KAL1493695.1"/>
    <property type="molecule type" value="Genomic_DNA"/>
</dbReference>
<evidence type="ECO:0000313" key="2">
    <source>
        <dbReference type="Proteomes" id="UP001566132"/>
    </source>
</evidence>
<accession>A0ABD1EG77</accession>
<dbReference type="PANTHER" id="PTHR35450:SF2">
    <property type="entry name" value="REVERSE TRANSCRIPTASE DOMAIN-CONTAINING PROTEIN"/>
    <property type="match status" value="1"/>
</dbReference>
<dbReference type="AlphaFoldDB" id="A0ABD1EG77"/>
<reference evidence="1 2" key="1">
    <citation type="submission" date="2024-05" db="EMBL/GenBank/DDBJ databases">
        <title>Genetic variation in Jamaican populations of the coffee berry borer (Hypothenemus hampei).</title>
        <authorList>
            <person name="Errbii M."/>
            <person name="Myrie A."/>
        </authorList>
    </citation>
    <scope>NUCLEOTIDE SEQUENCE [LARGE SCALE GENOMIC DNA]</scope>
    <source>
        <strain evidence="1">JA-Hopewell-2020-01-JO</strain>
        <tissue evidence="1">Whole body</tissue>
    </source>
</reference>
<protein>
    <recommendedName>
        <fullName evidence="3">Reverse transcriptase domain-containing protein</fullName>
    </recommendedName>
</protein>
<dbReference type="Proteomes" id="UP001566132">
    <property type="component" value="Unassembled WGS sequence"/>
</dbReference>
<evidence type="ECO:0008006" key="3">
    <source>
        <dbReference type="Google" id="ProtNLM"/>
    </source>
</evidence>
<evidence type="ECO:0000313" key="1">
    <source>
        <dbReference type="EMBL" id="KAL1493695.1"/>
    </source>
</evidence>
<comment type="caution">
    <text evidence="1">The sequence shown here is derived from an EMBL/GenBank/DDBJ whole genome shotgun (WGS) entry which is preliminary data.</text>
</comment>
<proteinExistence type="predicted"/>
<keyword evidence="2" id="KW-1185">Reference proteome</keyword>
<gene>
    <name evidence="1" type="ORF">ABEB36_009390</name>
</gene>
<sequence>MLTTRKRSILFFMNGSSHAMTTWQTRIYCHETAITTDQMPIRRGLFQGDSLSPLWFCIAMNPLSHRLNSTSYGYNIKGGNGRDFKINHTIHGRSGRKLIGATKNQLDQMLKIVEGFSVDIGMEFGLDKCRTVNIVKGQMQQCGFELQDGRYIEPMGKEDTYKYLGVKQTQRIVHGAMKAELTEEFRRRIRLLTKTKLNSKNLFKAINTFAVSVLGYSFGIIKWSNTDIANLERKVRTLLTREHKHHPRSAVERTTVPRRLGGRGLTDIAKQQDQQIRNLRRYFHMKANISELHRIICDADNFTPLLLREQRSLYTGDMRMRPTWNTSTI</sequence>